<dbReference type="Gene3D" id="1.10.238.10">
    <property type="entry name" value="EF-hand"/>
    <property type="match status" value="1"/>
</dbReference>
<evidence type="ECO:0000313" key="2">
    <source>
        <dbReference type="Proteomes" id="UP000187209"/>
    </source>
</evidence>
<comment type="caution">
    <text evidence="1">The sequence shown here is derived from an EMBL/GenBank/DDBJ whole genome shotgun (WGS) entry which is preliminary data.</text>
</comment>
<sequence length="326" mass="38209">MSFYRDTSPISKVRPTVELLAKQDIKSHLIKTIYEFEKNLPELKGCHELATEVNIMISKLKTLSTKRNLLSQEKLEELQKKGLKEIFDFYSRQIKMIGQSPTFTQLTDHKKALNLSKFTKFCADFDLINNTKDKHKLSLKTIANLFMKATNCQRNMIYEQFLIAIDLLADAFYSKDRDFYYRENLSKSPIEDKKKTFLGLLNCGNPNAYIKKLKGFGEAFSAEKKDYRIPDYDLSKKYKYRDSSKVKQKIESWKQKKVVKQMIERSKSVPTEARMTAIKQSLLLRADRITWDMLMKNTQFMSKDDLNMLLDPEDINELIKKGVRIL</sequence>
<dbReference type="AlphaFoldDB" id="A0A1R2BUV6"/>
<name>A0A1R2BUV6_9CILI</name>
<proteinExistence type="predicted"/>
<dbReference type="EMBL" id="MPUH01000417">
    <property type="protein sequence ID" value="OMJ80583.1"/>
    <property type="molecule type" value="Genomic_DNA"/>
</dbReference>
<organism evidence="1 2">
    <name type="scientific">Stentor coeruleus</name>
    <dbReference type="NCBI Taxonomy" id="5963"/>
    <lineage>
        <taxon>Eukaryota</taxon>
        <taxon>Sar</taxon>
        <taxon>Alveolata</taxon>
        <taxon>Ciliophora</taxon>
        <taxon>Postciliodesmatophora</taxon>
        <taxon>Heterotrichea</taxon>
        <taxon>Heterotrichida</taxon>
        <taxon>Stentoridae</taxon>
        <taxon>Stentor</taxon>
    </lineage>
</organism>
<keyword evidence="2" id="KW-1185">Reference proteome</keyword>
<reference evidence="1 2" key="1">
    <citation type="submission" date="2016-11" db="EMBL/GenBank/DDBJ databases">
        <title>The macronuclear genome of Stentor coeruleus: a giant cell with tiny introns.</title>
        <authorList>
            <person name="Slabodnick M."/>
            <person name="Ruby J.G."/>
            <person name="Reiff S.B."/>
            <person name="Swart E.C."/>
            <person name="Gosai S."/>
            <person name="Prabakaran S."/>
            <person name="Witkowska E."/>
            <person name="Larue G.E."/>
            <person name="Fisher S."/>
            <person name="Freeman R.M."/>
            <person name="Gunawardena J."/>
            <person name="Chu W."/>
            <person name="Stover N.A."/>
            <person name="Gregory B.D."/>
            <person name="Nowacki M."/>
            <person name="Derisi J."/>
            <person name="Roy S.W."/>
            <person name="Marshall W.F."/>
            <person name="Sood P."/>
        </authorList>
    </citation>
    <scope>NUCLEOTIDE SEQUENCE [LARGE SCALE GENOMIC DNA]</scope>
    <source>
        <strain evidence="1">WM001</strain>
    </source>
</reference>
<protein>
    <submittedName>
        <fullName evidence="1">Uncharacterized protein</fullName>
    </submittedName>
</protein>
<accession>A0A1R2BUV6</accession>
<dbReference type="Proteomes" id="UP000187209">
    <property type="component" value="Unassembled WGS sequence"/>
</dbReference>
<gene>
    <name evidence="1" type="ORF">SteCoe_19125</name>
</gene>
<evidence type="ECO:0000313" key="1">
    <source>
        <dbReference type="EMBL" id="OMJ80583.1"/>
    </source>
</evidence>